<evidence type="ECO:0000313" key="4">
    <source>
        <dbReference type="EMBL" id="EHI60657.1"/>
    </source>
</evidence>
<organism evidence="4 5">
    <name type="scientific">Hungatella hathewayi WAL-18680</name>
    <dbReference type="NCBI Taxonomy" id="742737"/>
    <lineage>
        <taxon>Bacteria</taxon>
        <taxon>Bacillati</taxon>
        <taxon>Bacillota</taxon>
        <taxon>Clostridia</taxon>
        <taxon>Lachnospirales</taxon>
        <taxon>Lachnospiraceae</taxon>
        <taxon>Hungatella</taxon>
    </lineage>
</organism>
<keyword evidence="1" id="KW-0677">Repeat</keyword>
<dbReference type="PATRIC" id="fig|742737.3.peg.1370"/>
<dbReference type="Gene3D" id="2.10.270.10">
    <property type="entry name" value="Cholin Binding"/>
    <property type="match status" value="1"/>
</dbReference>
<dbReference type="AlphaFoldDB" id="G5ICY2"/>
<dbReference type="SUPFAM" id="SSF54001">
    <property type="entry name" value="Cysteine proteinases"/>
    <property type="match status" value="1"/>
</dbReference>
<evidence type="ECO:0000256" key="1">
    <source>
        <dbReference type="ARBA" id="ARBA00022737"/>
    </source>
</evidence>
<keyword evidence="3" id="KW-0732">Signal</keyword>
<dbReference type="OrthoDB" id="9788327at2"/>
<dbReference type="RefSeq" id="WP_006779343.1">
    <property type="nucleotide sequence ID" value="NZ_CP040506.1"/>
</dbReference>
<dbReference type="InterPro" id="IPR038765">
    <property type="entry name" value="Papain-like_cys_pep_sf"/>
</dbReference>
<gene>
    <name evidence="4" type="ORF">HMPREF9473_01359</name>
</gene>
<keyword evidence="5" id="KW-1185">Reference proteome</keyword>
<dbReference type="PROSITE" id="PS51170">
    <property type="entry name" value="CW"/>
    <property type="match status" value="1"/>
</dbReference>
<feature type="repeat" description="Cell wall-binding" evidence="2">
    <location>
        <begin position="46"/>
        <end position="65"/>
    </location>
</feature>
<feature type="signal peptide" evidence="3">
    <location>
        <begin position="1"/>
        <end position="25"/>
    </location>
</feature>
<evidence type="ECO:0000256" key="3">
    <source>
        <dbReference type="SAM" id="SignalP"/>
    </source>
</evidence>
<accession>G5ICY2</accession>
<dbReference type="EMBL" id="ADLN01000013">
    <property type="protein sequence ID" value="EHI60657.1"/>
    <property type="molecule type" value="Genomic_DNA"/>
</dbReference>
<dbReference type="InterPro" id="IPR018337">
    <property type="entry name" value="Cell_wall/Cho-bd_repeat"/>
</dbReference>
<feature type="chain" id="PRO_5003478686" description="Transglutaminase-like domain-containing protein" evidence="3">
    <location>
        <begin position="26"/>
        <end position="355"/>
    </location>
</feature>
<evidence type="ECO:0008006" key="6">
    <source>
        <dbReference type="Google" id="ProtNLM"/>
    </source>
</evidence>
<dbReference type="Pfam" id="PF19085">
    <property type="entry name" value="Choline_bind_2"/>
    <property type="match status" value="1"/>
</dbReference>
<proteinExistence type="predicted"/>
<evidence type="ECO:0000256" key="2">
    <source>
        <dbReference type="PROSITE-ProRule" id="PRU00591"/>
    </source>
</evidence>
<dbReference type="HOGENOM" id="CLU_743355_0_0_9"/>
<evidence type="ECO:0000313" key="5">
    <source>
        <dbReference type="Proteomes" id="UP000005384"/>
    </source>
</evidence>
<dbReference type="Proteomes" id="UP000005384">
    <property type="component" value="Unassembled WGS sequence"/>
</dbReference>
<name>G5ICY2_9FIRM</name>
<sequence>MRKNFWKLAAVVAAMVVMMAMPAYAGEWKQDTTGWWYENSDGTYLANQWEWIDGKCYYFGTDGYMLTNGTAPDGSTVNEKGEWTVNGAVQAKNDGTGNNGSAANEQYPLKGRIESNFVQGSDGTTGWKWDVMYIPWNLNQDGMYAMNHAIQDRNPSYLSSYRGLNVAVLAELAGYPATGLDYVDQNKKTKMVEEVRKFLNSFDWRNASDYEKVVHIANWVMQADYDYAESEDCHYPYGCLVNKMAMCDGYTDAARLLGTCIGIPVSSMGPFSHAYPVFLVDGVWLAHEPTSKDKFFTIADVYETSYVFEGVDQLFVIGQYCQGVGYEVPTDVSNKFPDVRMGWSKGKAAQMIYFK</sequence>
<dbReference type="SUPFAM" id="SSF69360">
    <property type="entry name" value="Cell wall binding repeat"/>
    <property type="match status" value="1"/>
</dbReference>
<reference evidence="4 5" key="1">
    <citation type="submission" date="2011-08" db="EMBL/GenBank/DDBJ databases">
        <title>The Genome Sequence of Clostridium hathewayi WAL-18680.</title>
        <authorList>
            <consortium name="The Broad Institute Genome Sequencing Platform"/>
            <person name="Earl A."/>
            <person name="Ward D."/>
            <person name="Feldgarden M."/>
            <person name="Gevers D."/>
            <person name="Finegold S.M."/>
            <person name="Summanen P.H."/>
            <person name="Molitoris D.R."/>
            <person name="Song M."/>
            <person name="Daigneault M."/>
            <person name="Allen-Vercoe E."/>
            <person name="Young S.K."/>
            <person name="Zeng Q."/>
            <person name="Gargeya S."/>
            <person name="Fitzgerald M."/>
            <person name="Haas B."/>
            <person name="Abouelleil A."/>
            <person name="Alvarado L."/>
            <person name="Arachchi H.M."/>
            <person name="Berlin A."/>
            <person name="Brown A."/>
            <person name="Chapman S.B."/>
            <person name="Chen Z."/>
            <person name="Dunbar C."/>
            <person name="Freedman E."/>
            <person name="Gearin G."/>
            <person name="Gellesch M."/>
            <person name="Goldberg J."/>
            <person name="Griggs A."/>
            <person name="Gujja S."/>
            <person name="Heiman D."/>
            <person name="Howarth C."/>
            <person name="Larson L."/>
            <person name="Lui A."/>
            <person name="MacDonald P.J.P."/>
            <person name="Montmayeur A."/>
            <person name="Murphy C."/>
            <person name="Neiman D."/>
            <person name="Pearson M."/>
            <person name="Priest M."/>
            <person name="Roberts A."/>
            <person name="Saif S."/>
            <person name="Shea T."/>
            <person name="Shenoy N."/>
            <person name="Sisk P."/>
            <person name="Stolte C."/>
            <person name="Sykes S."/>
            <person name="Wortman J."/>
            <person name="Nusbaum C."/>
            <person name="Birren B."/>
        </authorList>
    </citation>
    <scope>NUCLEOTIDE SEQUENCE [LARGE SCALE GENOMIC DNA]</scope>
    <source>
        <strain evidence="4 5">WAL-18680</strain>
    </source>
</reference>
<comment type="caution">
    <text evidence="4">The sequence shown here is derived from an EMBL/GenBank/DDBJ whole genome shotgun (WGS) entry which is preliminary data.</text>
</comment>
<protein>
    <recommendedName>
        <fullName evidence="6">Transglutaminase-like domain-containing protein</fullName>
    </recommendedName>
</protein>